<sequence length="556" mass="62386">MKTLYYGDNLEVLRASIADESVDLIYLDPPFNSQAGYNILFKSPKGEDSQAQITAFEDTWQWGEESVRALEQLKFKRGELAELLDLLVRTLGQNSLSAYLVMMAIRLVELHRVLKSTGSLYLHCDPTASHYLKMILDLIFEPKNFRNEIIWKRQSAHSDAKIRFSNISDTILFYAKSQDTKFQVNFIAHDSNYIKRFNLDDNDGKGLYQTHDMTAPEGGGMAAINKETGKPNGWYEWMNFPPPPRGWRYKLDTMQRLDEEGKIWYPKHADGSFDFSKRPRLKKYLSEHEGAVTTNIWTDIPPINSQAKERLGYPTQKPLALLERIIQASSNPGDLVLDPFCGCGTAVHAAEKLGRNWIGIDITHLAISLIEKRLKDAFPGIEFTVEGTPQDLAAAQDLAQRDKYQFQWWACSLVNAQPYKGKRKGADGGIDGQIFFTDFVNGKPEIRKIIVSVKGGENVSLTMLKDLIATVASNKAELGLFITLANPTKPMLKEAANAGFYQAGNGKAYPKIQVLTIAGLLDGSQRAEYFDLTMGSLNFKKATIEDTGLASQPSLF</sequence>
<evidence type="ECO:0000256" key="2">
    <source>
        <dbReference type="ARBA" id="ARBA00022603"/>
    </source>
</evidence>
<dbReference type="InterPro" id="IPR002052">
    <property type="entry name" value="DNA_methylase_N6_adenine_CS"/>
</dbReference>
<dbReference type="Pfam" id="PF04471">
    <property type="entry name" value="Mrr_cat"/>
    <property type="match status" value="1"/>
</dbReference>
<gene>
    <name evidence="6" type="ORF">RIF25_04730</name>
</gene>
<dbReference type="PANTHER" id="PTHR13370">
    <property type="entry name" value="RNA METHYLASE-RELATED"/>
    <property type="match status" value="1"/>
</dbReference>
<dbReference type="SUPFAM" id="SSF53335">
    <property type="entry name" value="S-adenosyl-L-methionine-dependent methyltransferases"/>
    <property type="match status" value="1"/>
</dbReference>
<keyword evidence="7" id="KW-1185">Reference proteome</keyword>
<dbReference type="AlphaFoldDB" id="A0AAE4FSG0"/>
<evidence type="ECO:0000256" key="3">
    <source>
        <dbReference type="ARBA" id="ARBA00022679"/>
    </source>
</evidence>
<organism evidence="6 7">
    <name type="scientific">Pseudocalidococcus azoricus BACA0444</name>
    <dbReference type="NCBI Taxonomy" id="2918990"/>
    <lineage>
        <taxon>Bacteria</taxon>
        <taxon>Bacillati</taxon>
        <taxon>Cyanobacteriota</taxon>
        <taxon>Cyanophyceae</taxon>
        <taxon>Acaryochloridales</taxon>
        <taxon>Thermosynechococcaceae</taxon>
        <taxon>Pseudocalidococcus</taxon>
        <taxon>Pseudocalidococcus azoricus</taxon>
    </lineage>
</organism>
<comment type="caution">
    <text evidence="6">The sequence shown here is derived from an EMBL/GenBank/DDBJ whole genome shotgun (WGS) entry which is preliminary data.</text>
</comment>
<dbReference type="GO" id="GO:0032259">
    <property type="term" value="P:methylation"/>
    <property type="evidence" value="ECO:0007669"/>
    <property type="project" value="UniProtKB-KW"/>
</dbReference>
<dbReference type="InterPro" id="IPR002941">
    <property type="entry name" value="DNA_methylase_N4/N6"/>
</dbReference>
<evidence type="ECO:0000256" key="1">
    <source>
        <dbReference type="ARBA" id="ARBA00006594"/>
    </source>
</evidence>
<proteinExistence type="inferred from homology"/>
<comment type="similarity">
    <text evidence="1">Belongs to the N(4)/N(6)-methyltransferase family.</text>
</comment>
<dbReference type="GO" id="GO:0003677">
    <property type="term" value="F:DNA binding"/>
    <property type="evidence" value="ECO:0007669"/>
    <property type="project" value="InterPro"/>
</dbReference>
<evidence type="ECO:0000259" key="4">
    <source>
        <dbReference type="Pfam" id="PF01555"/>
    </source>
</evidence>
<protein>
    <submittedName>
        <fullName evidence="6">DNA methyltransferase</fullName>
    </submittedName>
</protein>
<dbReference type="GO" id="GO:0004519">
    <property type="term" value="F:endonuclease activity"/>
    <property type="evidence" value="ECO:0007669"/>
    <property type="project" value="InterPro"/>
</dbReference>
<dbReference type="GO" id="GO:0005737">
    <property type="term" value="C:cytoplasm"/>
    <property type="evidence" value="ECO:0007669"/>
    <property type="project" value="TreeGrafter"/>
</dbReference>
<dbReference type="EMBL" id="JAVMIP010000003">
    <property type="protein sequence ID" value="MDS3860106.1"/>
    <property type="molecule type" value="Genomic_DNA"/>
</dbReference>
<evidence type="ECO:0000313" key="6">
    <source>
        <dbReference type="EMBL" id="MDS3860106.1"/>
    </source>
</evidence>
<dbReference type="InterPro" id="IPR007560">
    <property type="entry name" value="Restrct_endonuc_IV_Mrr"/>
</dbReference>
<dbReference type="PANTHER" id="PTHR13370:SF3">
    <property type="entry name" value="TRNA (GUANINE(10)-N2)-METHYLTRANSFERASE HOMOLOG"/>
    <property type="match status" value="1"/>
</dbReference>
<keyword evidence="2 6" id="KW-0489">Methyltransferase</keyword>
<evidence type="ECO:0000313" key="7">
    <source>
        <dbReference type="Proteomes" id="UP001268256"/>
    </source>
</evidence>
<name>A0AAE4FSG0_9CYAN</name>
<dbReference type="InterPro" id="IPR001091">
    <property type="entry name" value="RM_Methyltransferase"/>
</dbReference>
<evidence type="ECO:0000259" key="5">
    <source>
        <dbReference type="Pfam" id="PF04471"/>
    </source>
</evidence>
<accession>A0AAE4FSG0</accession>
<reference evidence="7" key="1">
    <citation type="submission" date="2023-07" db="EMBL/GenBank/DDBJ databases">
        <authorList>
            <person name="Luz R."/>
            <person name="Cordeiro R."/>
            <person name="Fonseca A."/>
            <person name="Goncalves V."/>
        </authorList>
    </citation>
    <scope>NUCLEOTIDE SEQUENCE [LARGE SCALE GENOMIC DNA]</scope>
    <source>
        <strain evidence="7">BACA0444</strain>
    </source>
</reference>
<feature type="domain" description="Restriction endonuclease type IV Mrr" evidence="5">
    <location>
        <begin position="402"/>
        <end position="497"/>
    </location>
</feature>
<dbReference type="GO" id="GO:0008170">
    <property type="term" value="F:N-methyltransferase activity"/>
    <property type="evidence" value="ECO:0007669"/>
    <property type="project" value="InterPro"/>
</dbReference>
<dbReference type="PRINTS" id="PR00508">
    <property type="entry name" value="S21N4MTFRASE"/>
</dbReference>
<dbReference type="GO" id="GO:0009307">
    <property type="term" value="P:DNA restriction-modification system"/>
    <property type="evidence" value="ECO:0007669"/>
    <property type="project" value="InterPro"/>
</dbReference>
<dbReference type="Gene3D" id="3.40.50.150">
    <property type="entry name" value="Vaccinia Virus protein VP39"/>
    <property type="match status" value="1"/>
</dbReference>
<dbReference type="Pfam" id="PF01555">
    <property type="entry name" value="N6_N4_Mtase"/>
    <property type="match status" value="1"/>
</dbReference>
<dbReference type="InterPro" id="IPR029063">
    <property type="entry name" value="SAM-dependent_MTases_sf"/>
</dbReference>
<dbReference type="RefSeq" id="WP_322877394.1">
    <property type="nucleotide sequence ID" value="NZ_JAVMIP010000003.1"/>
</dbReference>
<dbReference type="PROSITE" id="PS00092">
    <property type="entry name" value="N6_MTASE"/>
    <property type="match status" value="1"/>
</dbReference>
<dbReference type="Proteomes" id="UP001268256">
    <property type="component" value="Unassembled WGS sequence"/>
</dbReference>
<keyword evidence="3" id="KW-0808">Transferase</keyword>
<feature type="domain" description="DNA methylase N-4/N-6" evidence="4">
    <location>
        <begin position="22"/>
        <end position="371"/>
    </location>
</feature>